<evidence type="ECO:0000313" key="2">
    <source>
        <dbReference type="Proteomes" id="UP001549164"/>
    </source>
</evidence>
<sequence length="42" mass="4507">MTLDNHALLPYMAASIGTNALKRPLLDDIPARATQNTLISKG</sequence>
<protein>
    <submittedName>
        <fullName evidence="1">Uncharacterized protein</fullName>
    </submittedName>
</protein>
<organism evidence="1 2">
    <name type="scientific">Martelella mangrovi</name>
    <dbReference type="NCBI Taxonomy" id="1397477"/>
    <lineage>
        <taxon>Bacteria</taxon>
        <taxon>Pseudomonadati</taxon>
        <taxon>Pseudomonadota</taxon>
        <taxon>Alphaproteobacteria</taxon>
        <taxon>Hyphomicrobiales</taxon>
        <taxon>Aurantimonadaceae</taxon>
        <taxon>Martelella</taxon>
    </lineage>
</organism>
<reference evidence="1 2" key="1">
    <citation type="submission" date="2024-06" db="EMBL/GenBank/DDBJ databases">
        <title>Genomic Encyclopedia of Type Strains, Phase IV (KMG-IV): sequencing the most valuable type-strain genomes for metagenomic binning, comparative biology and taxonomic classification.</title>
        <authorList>
            <person name="Goeker M."/>
        </authorList>
    </citation>
    <scope>NUCLEOTIDE SEQUENCE [LARGE SCALE GENOMIC DNA]</scope>
    <source>
        <strain evidence="1 2">DSM 28102</strain>
    </source>
</reference>
<accession>A0ABV2I7G7</accession>
<gene>
    <name evidence="1" type="ORF">ABID12_000798</name>
</gene>
<dbReference type="RefSeq" id="WP_354433191.1">
    <property type="nucleotide sequence ID" value="NZ_JBEPLY010000002.1"/>
</dbReference>
<name>A0ABV2I7G7_9HYPH</name>
<dbReference type="EMBL" id="JBEPLY010000002">
    <property type="protein sequence ID" value="MET3598871.1"/>
    <property type="molecule type" value="Genomic_DNA"/>
</dbReference>
<evidence type="ECO:0000313" key="1">
    <source>
        <dbReference type="EMBL" id="MET3598871.1"/>
    </source>
</evidence>
<dbReference type="Proteomes" id="UP001549164">
    <property type="component" value="Unassembled WGS sequence"/>
</dbReference>
<proteinExistence type="predicted"/>
<keyword evidence="2" id="KW-1185">Reference proteome</keyword>
<comment type="caution">
    <text evidence="1">The sequence shown here is derived from an EMBL/GenBank/DDBJ whole genome shotgun (WGS) entry which is preliminary data.</text>
</comment>